<dbReference type="OrthoDB" id="6430716at2759"/>
<evidence type="ECO:0000313" key="9">
    <source>
        <dbReference type="Proteomes" id="UP000821853"/>
    </source>
</evidence>
<feature type="region of interest" description="Disordered" evidence="6">
    <location>
        <begin position="96"/>
        <end position="138"/>
    </location>
</feature>
<proteinExistence type="predicted"/>
<evidence type="ECO:0000256" key="4">
    <source>
        <dbReference type="ARBA" id="ARBA00022777"/>
    </source>
</evidence>
<keyword evidence="9" id="KW-1185">Reference proteome</keyword>
<keyword evidence="4" id="KW-0418">Kinase</keyword>
<evidence type="ECO:0000313" key="8">
    <source>
        <dbReference type="EMBL" id="KAH9359967.1"/>
    </source>
</evidence>
<keyword evidence="5" id="KW-0067">ATP-binding</keyword>
<dbReference type="PROSITE" id="PS50011">
    <property type="entry name" value="PROTEIN_KINASE_DOM"/>
    <property type="match status" value="1"/>
</dbReference>
<dbReference type="GO" id="GO:0035556">
    <property type="term" value="P:intracellular signal transduction"/>
    <property type="evidence" value="ECO:0007669"/>
    <property type="project" value="TreeGrafter"/>
</dbReference>
<dbReference type="GO" id="GO:0005524">
    <property type="term" value="F:ATP binding"/>
    <property type="evidence" value="ECO:0007669"/>
    <property type="project" value="UniProtKB-KW"/>
</dbReference>
<evidence type="ECO:0000256" key="5">
    <source>
        <dbReference type="ARBA" id="ARBA00022840"/>
    </source>
</evidence>
<organism evidence="8 9">
    <name type="scientific">Haemaphysalis longicornis</name>
    <name type="common">Bush tick</name>
    <dbReference type="NCBI Taxonomy" id="44386"/>
    <lineage>
        <taxon>Eukaryota</taxon>
        <taxon>Metazoa</taxon>
        <taxon>Ecdysozoa</taxon>
        <taxon>Arthropoda</taxon>
        <taxon>Chelicerata</taxon>
        <taxon>Arachnida</taxon>
        <taxon>Acari</taxon>
        <taxon>Parasitiformes</taxon>
        <taxon>Ixodida</taxon>
        <taxon>Ixodoidea</taxon>
        <taxon>Ixodidae</taxon>
        <taxon>Haemaphysalinae</taxon>
        <taxon>Haemaphysalis</taxon>
    </lineage>
</organism>
<feature type="compositionally biased region" description="Basic and acidic residues" evidence="6">
    <location>
        <begin position="1"/>
        <end position="10"/>
    </location>
</feature>
<keyword evidence="2" id="KW-0808">Transferase</keyword>
<evidence type="ECO:0000256" key="2">
    <source>
        <dbReference type="ARBA" id="ARBA00022679"/>
    </source>
</evidence>
<sequence>MCELHRLRDESDPESSAFAADPVSRAKQLSATYCGSEAYAPPEVLQGVAYRPKMADVWSLGVILFVMVTGLLPYESDCVPRQVTLVFVFAQKDSMLEGGQPEQPSQSSAKSRSSRRGSISRKAEDISATSALESKQVS</sequence>
<evidence type="ECO:0000259" key="7">
    <source>
        <dbReference type="PROSITE" id="PS50011"/>
    </source>
</evidence>
<dbReference type="GO" id="GO:0050321">
    <property type="term" value="F:tau-protein kinase activity"/>
    <property type="evidence" value="ECO:0007669"/>
    <property type="project" value="TreeGrafter"/>
</dbReference>
<accession>A0A9J6FB81</accession>
<evidence type="ECO:0000256" key="6">
    <source>
        <dbReference type="SAM" id="MobiDB-lite"/>
    </source>
</evidence>
<dbReference type="VEuPathDB" id="VectorBase:HLOH_060428"/>
<feature type="region of interest" description="Disordered" evidence="6">
    <location>
        <begin position="1"/>
        <end position="21"/>
    </location>
</feature>
<feature type="domain" description="Protein kinase" evidence="7">
    <location>
        <begin position="1"/>
        <end position="138"/>
    </location>
</feature>
<dbReference type="Proteomes" id="UP000821853">
    <property type="component" value="Chromosome 1"/>
</dbReference>
<feature type="compositionally biased region" description="Polar residues" evidence="6">
    <location>
        <begin position="127"/>
        <end position="138"/>
    </location>
</feature>
<evidence type="ECO:0000256" key="1">
    <source>
        <dbReference type="ARBA" id="ARBA00022527"/>
    </source>
</evidence>
<keyword evidence="1" id="KW-0723">Serine/threonine-protein kinase</keyword>
<dbReference type="AlphaFoldDB" id="A0A9J6FB81"/>
<gene>
    <name evidence="8" type="ORF">HPB48_016956</name>
</gene>
<keyword evidence="3" id="KW-0547">Nucleotide-binding</keyword>
<dbReference type="GO" id="GO:0000226">
    <property type="term" value="P:microtubule cytoskeleton organization"/>
    <property type="evidence" value="ECO:0007669"/>
    <property type="project" value="TreeGrafter"/>
</dbReference>
<reference evidence="8 9" key="1">
    <citation type="journal article" date="2020" name="Cell">
        <title>Large-Scale Comparative Analyses of Tick Genomes Elucidate Their Genetic Diversity and Vector Capacities.</title>
        <authorList>
            <consortium name="Tick Genome and Microbiome Consortium (TIGMIC)"/>
            <person name="Jia N."/>
            <person name="Wang J."/>
            <person name="Shi W."/>
            <person name="Du L."/>
            <person name="Sun Y."/>
            <person name="Zhan W."/>
            <person name="Jiang J.F."/>
            <person name="Wang Q."/>
            <person name="Zhang B."/>
            <person name="Ji P."/>
            <person name="Bell-Sakyi L."/>
            <person name="Cui X.M."/>
            <person name="Yuan T.T."/>
            <person name="Jiang B.G."/>
            <person name="Yang W.F."/>
            <person name="Lam T.T."/>
            <person name="Chang Q.C."/>
            <person name="Ding S.J."/>
            <person name="Wang X.J."/>
            <person name="Zhu J.G."/>
            <person name="Ruan X.D."/>
            <person name="Zhao L."/>
            <person name="Wei J.T."/>
            <person name="Ye R.Z."/>
            <person name="Que T.C."/>
            <person name="Du C.H."/>
            <person name="Zhou Y.H."/>
            <person name="Cheng J.X."/>
            <person name="Dai P.F."/>
            <person name="Guo W.B."/>
            <person name="Han X.H."/>
            <person name="Huang E.J."/>
            <person name="Li L.F."/>
            <person name="Wei W."/>
            <person name="Gao Y.C."/>
            <person name="Liu J.Z."/>
            <person name="Shao H.Z."/>
            <person name="Wang X."/>
            <person name="Wang C.C."/>
            <person name="Yang T.C."/>
            <person name="Huo Q.B."/>
            <person name="Li W."/>
            <person name="Chen H.Y."/>
            <person name="Chen S.E."/>
            <person name="Zhou L.G."/>
            <person name="Ni X.B."/>
            <person name="Tian J.H."/>
            <person name="Sheng Y."/>
            <person name="Liu T."/>
            <person name="Pan Y.S."/>
            <person name="Xia L.Y."/>
            <person name="Li J."/>
            <person name="Zhao F."/>
            <person name="Cao W.C."/>
        </authorList>
    </citation>
    <scope>NUCLEOTIDE SEQUENCE [LARGE SCALE GENOMIC DNA]</scope>
    <source>
        <strain evidence="8">HaeL-2018</strain>
    </source>
</reference>
<protein>
    <recommendedName>
        <fullName evidence="7">Protein kinase domain-containing protein</fullName>
    </recommendedName>
</protein>
<dbReference type="PANTHER" id="PTHR24346">
    <property type="entry name" value="MAP/MICROTUBULE AFFINITY-REGULATING KINASE"/>
    <property type="match status" value="1"/>
</dbReference>
<dbReference type="EMBL" id="JABSTR010000001">
    <property type="protein sequence ID" value="KAH9359967.1"/>
    <property type="molecule type" value="Genomic_DNA"/>
</dbReference>
<dbReference type="Pfam" id="PF00069">
    <property type="entry name" value="Pkinase"/>
    <property type="match status" value="1"/>
</dbReference>
<dbReference type="InterPro" id="IPR011009">
    <property type="entry name" value="Kinase-like_dom_sf"/>
</dbReference>
<dbReference type="InterPro" id="IPR000719">
    <property type="entry name" value="Prot_kinase_dom"/>
</dbReference>
<dbReference type="SUPFAM" id="SSF56112">
    <property type="entry name" value="Protein kinase-like (PK-like)"/>
    <property type="match status" value="1"/>
</dbReference>
<dbReference type="Gene3D" id="1.10.510.10">
    <property type="entry name" value="Transferase(Phosphotransferase) domain 1"/>
    <property type="match status" value="1"/>
</dbReference>
<evidence type="ECO:0000256" key="3">
    <source>
        <dbReference type="ARBA" id="ARBA00022741"/>
    </source>
</evidence>
<comment type="caution">
    <text evidence="8">The sequence shown here is derived from an EMBL/GenBank/DDBJ whole genome shotgun (WGS) entry which is preliminary data.</text>
</comment>
<name>A0A9J6FB81_HAELO</name>
<dbReference type="GO" id="GO:0005737">
    <property type="term" value="C:cytoplasm"/>
    <property type="evidence" value="ECO:0007669"/>
    <property type="project" value="TreeGrafter"/>
</dbReference>
<dbReference type="PANTHER" id="PTHR24346:SF82">
    <property type="entry name" value="KP78A-RELATED"/>
    <property type="match status" value="1"/>
</dbReference>